<dbReference type="Proteomes" id="UP000036959">
    <property type="component" value="Unassembled WGS sequence"/>
</dbReference>
<dbReference type="RefSeq" id="WP_050454257.1">
    <property type="nucleotide sequence ID" value="NZ_LFJJ01000094.1"/>
</dbReference>
<accession>A0A0L0MC54</accession>
<protein>
    <submittedName>
        <fullName evidence="1">Uncharacterized protein</fullName>
    </submittedName>
</protein>
<dbReference type="EMBL" id="LFJJ01000094">
    <property type="protein sequence ID" value="KND59866.1"/>
    <property type="molecule type" value="Genomic_DNA"/>
</dbReference>
<keyword evidence="2" id="KW-1185">Reference proteome</keyword>
<dbReference type="OrthoDB" id="9086533at2"/>
<reference evidence="2" key="1">
    <citation type="submission" date="2015-06" db="EMBL/GenBank/DDBJ databases">
        <title>Comparative genomics of Burkholderia leaf nodule symbionts.</title>
        <authorList>
            <person name="Carlier A."/>
            <person name="Eberl L."/>
            <person name="Pinto-Carbo M."/>
        </authorList>
    </citation>
    <scope>NUCLEOTIDE SEQUENCE [LARGE SCALE GENOMIC DNA]</scope>
    <source>
        <strain evidence="2">UZHbot4</strain>
    </source>
</reference>
<name>A0A0L0MC54_9BURK</name>
<dbReference type="AlphaFoldDB" id="A0A0L0MC54"/>
<comment type="caution">
    <text evidence="1">The sequence shown here is derived from an EMBL/GenBank/DDBJ whole genome shotgun (WGS) entry which is preliminary data.</text>
</comment>
<evidence type="ECO:0000313" key="1">
    <source>
        <dbReference type="EMBL" id="KND59866.1"/>
    </source>
</evidence>
<organism evidence="1 2">
    <name type="scientific">Candidatus Burkholderia verschuerenii</name>
    <dbReference type="NCBI Taxonomy" id="242163"/>
    <lineage>
        <taxon>Bacteria</taxon>
        <taxon>Pseudomonadati</taxon>
        <taxon>Pseudomonadota</taxon>
        <taxon>Betaproteobacteria</taxon>
        <taxon>Burkholderiales</taxon>
        <taxon>Burkholderiaceae</taxon>
        <taxon>Burkholderia</taxon>
    </lineage>
</organism>
<sequence length="257" mass="27698">MSASKNEKRWGREQISVWLSARRKAQLREVAAQLPSGATPADALDRALDLATMPILAPRPDAGEDFNSFEETSDIARLEAKLLAAIELNHEKTALISQRMEQRLDAVSLRVQRIDSRMSAALDSEFDGHATPDFSVSGVQAIGEWLRGQQQATGVAVKKSALVRASWRAKTRVVDGILALDFHCKLAAIDGVRLSQPIAPTLARVQISDSDGPLSQVDSIGDVVFVCEALGGCGWKITFHPIGSDGKAARSIGSIKC</sequence>
<evidence type="ECO:0000313" key="2">
    <source>
        <dbReference type="Proteomes" id="UP000036959"/>
    </source>
</evidence>
<gene>
    <name evidence="1" type="ORF">BVER_04547</name>
</gene>
<dbReference type="PATRIC" id="fig|242163.4.peg.7066"/>
<proteinExistence type="predicted"/>